<dbReference type="Proteomes" id="UP001319861">
    <property type="component" value="Chromosome"/>
</dbReference>
<dbReference type="EMBL" id="AP024525">
    <property type="protein sequence ID" value="BCT77359.1"/>
    <property type="molecule type" value="Genomic_DNA"/>
</dbReference>
<dbReference type="InterPro" id="IPR050282">
    <property type="entry name" value="Cycloisomerase_2"/>
</dbReference>
<evidence type="ECO:0000313" key="2">
    <source>
        <dbReference type="EMBL" id="BCT77359.1"/>
    </source>
</evidence>
<gene>
    <name evidence="2" type="ORF">SCMU_32010</name>
</gene>
<comment type="similarity">
    <text evidence="1">Belongs to the cycloisomerase 2 family.</text>
</comment>
<dbReference type="InterPro" id="IPR015943">
    <property type="entry name" value="WD40/YVTN_repeat-like_dom_sf"/>
</dbReference>
<dbReference type="SUPFAM" id="SSF50974">
    <property type="entry name" value="Nitrous oxide reductase, N-terminal domain"/>
    <property type="match status" value="1"/>
</dbReference>
<accession>A0ABM7PYI0</accession>
<dbReference type="Gene3D" id="2.130.10.10">
    <property type="entry name" value="YVTN repeat-like/Quinoprotein amine dehydrogenase"/>
    <property type="match status" value="1"/>
</dbReference>
<proteinExistence type="inferred from homology"/>
<protein>
    <submittedName>
        <fullName evidence="2">6-phosphogluconolactonase</fullName>
    </submittedName>
</protein>
<evidence type="ECO:0000256" key="1">
    <source>
        <dbReference type="ARBA" id="ARBA00005564"/>
    </source>
</evidence>
<dbReference type="PANTHER" id="PTHR30344:SF1">
    <property type="entry name" value="6-PHOSPHOGLUCONOLACTONASE"/>
    <property type="match status" value="1"/>
</dbReference>
<name>A0ABM7PYI0_SINCY</name>
<dbReference type="InterPro" id="IPR011045">
    <property type="entry name" value="N2O_reductase_N"/>
</dbReference>
<keyword evidence="3" id="KW-1185">Reference proteome</keyword>
<reference evidence="2 3" key="1">
    <citation type="journal article" date="2021" name="J. Biosci. Bioeng.">
        <title>Identification and characterization of a chc gene cluster responsible for the aromatization pathway of cyclohexanecarboxylate degradation in Sinomonas cyclohexanicum ATCC 51369.</title>
        <authorList>
            <person name="Yamamoto T."/>
            <person name="Hasegawa Y."/>
            <person name="Lau P.C.K."/>
            <person name="Iwaki H."/>
        </authorList>
    </citation>
    <scope>NUCLEOTIDE SEQUENCE [LARGE SCALE GENOMIC DNA]</scope>
    <source>
        <strain evidence="2 3">ATCC 51369</strain>
    </source>
</reference>
<dbReference type="Pfam" id="PF10282">
    <property type="entry name" value="Lactonase"/>
    <property type="match status" value="1"/>
</dbReference>
<dbReference type="InterPro" id="IPR019405">
    <property type="entry name" value="Lactonase_7-beta_prop"/>
</dbReference>
<dbReference type="RefSeq" id="WP_229230069.1">
    <property type="nucleotide sequence ID" value="NZ_AP024525.1"/>
</dbReference>
<sequence>MTTTFVYIACAGGGGAVDAFALDPESGTLEPLTRVEVGGRVSALALDPAGILYAGVNGTPNRTVALSLDPATGAASPAGERDVPVTTCFLSLAGDGSGGQSLYSASYHEGVTVGYAAPLEPGAPVTEYNSGPNSHCAVPSPDGAYVYAASLGADRISWFAAPPTTGRGEAATGGGQPAVVRPVGTVDAAPGSGPRFLRHTEDGRRAYVVHERTGTVDVYSRDADSGALELLQRISAVESLGLAPGPVRGPDTPNPGPHVVWCADVRLTPDERFLYATERSTSTIACFAAGKDGGQEEGRLTFVRRTETEAQPRIIAVDPSGRWLLACGERSDHVTVYAIGPDGELDPAFRAATAAGPLWIEFWRPAPA</sequence>
<evidence type="ECO:0000313" key="3">
    <source>
        <dbReference type="Proteomes" id="UP001319861"/>
    </source>
</evidence>
<dbReference type="PANTHER" id="PTHR30344">
    <property type="entry name" value="6-PHOSPHOGLUCONOLACTONASE-RELATED"/>
    <property type="match status" value="1"/>
</dbReference>
<organism evidence="2 3">
    <name type="scientific">Sinomonas cyclohexanicum</name>
    <name type="common">Corynebacterium cyclohexanicum</name>
    <dbReference type="NCBI Taxonomy" id="322009"/>
    <lineage>
        <taxon>Bacteria</taxon>
        <taxon>Bacillati</taxon>
        <taxon>Actinomycetota</taxon>
        <taxon>Actinomycetes</taxon>
        <taxon>Micrococcales</taxon>
        <taxon>Micrococcaceae</taxon>
        <taxon>Sinomonas</taxon>
    </lineage>
</organism>